<dbReference type="GO" id="GO:0006508">
    <property type="term" value="P:proteolysis"/>
    <property type="evidence" value="ECO:0007669"/>
    <property type="project" value="UniProtKB-KW"/>
</dbReference>
<comment type="similarity">
    <text evidence="2">Belongs to the peptidase S54 family.</text>
</comment>
<organism evidence="10 11">
    <name type="scientific">Fulvivirga marina</name>
    <dbReference type="NCBI Taxonomy" id="2494733"/>
    <lineage>
        <taxon>Bacteria</taxon>
        <taxon>Pseudomonadati</taxon>
        <taxon>Bacteroidota</taxon>
        <taxon>Cytophagia</taxon>
        <taxon>Cytophagales</taxon>
        <taxon>Fulvivirgaceae</taxon>
        <taxon>Fulvivirga</taxon>
    </lineage>
</organism>
<gene>
    <name evidence="10" type="ORF">JMN32_06495</name>
</gene>
<dbReference type="PANTHER" id="PTHR43731">
    <property type="entry name" value="RHOMBOID PROTEASE"/>
    <property type="match status" value="1"/>
</dbReference>
<protein>
    <submittedName>
        <fullName evidence="10">Rhomboid family intramembrane serine protease</fullName>
    </submittedName>
</protein>
<feature type="transmembrane region" description="Helical" evidence="7">
    <location>
        <begin position="55"/>
        <end position="76"/>
    </location>
</feature>
<evidence type="ECO:0000256" key="3">
    <source>
        <dbReference type="ARBA" id="ARBA00022692"/>
    </source>
</evidence>
<evidence type="ECO:0000256" key="4">
    <source>
        <dbReference type="ARBA" id="ARBA00022801"/>
    </source>
</evidence>
<proteinExistence type="inferred from homology"/>
<dbReference type="Pfam" id="PF01694">
    <property type="entry name" value="Rhomboid"/>
    <property type="match status" value="1"/>
</dbReference>
<reference evidence="10" key="1">
    <citation type="submission" date="2021-01" db="EMBL/GenBank/DDBJ databases">
        <title>Fulvivirga kasyanovii gen. nov., sp nov., a novel member of the phylum Bacteroidetes isolated from seawater in a mussel farm.</title>
        <authorList>
            <person name="Zhao L.-H."/>
            <person name="Wang Z.-J."/>
        </authorList>
    </citation>
    <scope>NUCLEOTIDE SEQUENCE</scope>
    <source>
        <strain evidence="10">29W222</strain>
    </source>
</reference>
<evidence type="ECO:0000259" key="8">
    <source>
        <dbReference type="Pfam" id="PF01694"/>
    </source>
</evidence>
<evidence type="ECO:0000256" key="6">
    <source>
        <dbReference type="ARBA" id="ARBA00023136"/>
    </source>
</evidence>
<keyword evidence="5 7" id="KW-1133">Transmembrane helix</keyword>
<feature type="domain" description="DUF6576" evidence="9">
    <location>
        <begin position="240"/>
        <end position="273"/>
    </location>
</feature>
<evidence type="ECO:0000259" key="9">
    <source>
        <dbReference type="Pfam" id="PF20216"/>
    </source>
</evidence>
<evidence type="ECO:0000256" key="7">
    <source>
        <dbReference type="SAM" id="Phobius"/>
    </source>
</evidence>
<comment type="caution">
    <text evidence="10">The sequence shown here is derived from an EMBL/GenBank/DDBJ whole genome shotgun (WGS) entry which is preliminary data.</text>
</comment>
<evidence type="ECO:0000256" key="1">
    <source>
        <dbReference type="ARBA" id="ARBA00004141"/>
    </source>
</evidence>
<feature type="transmembrane region" description="Helical" evidence="7">
    <location>
        <begin position="192"/>
        <end position="210"/>
    </location>
</feature>
<keyword evidence="10" id="KW-0645">Protease</keyword>
<dbReference type="Gene3D" id="1.20.1540.10">
    <property type="entry name" value="Rhomboid-like"/>
    <property type="match status" value="1"/>
</dbReference>
<dbReference type="GO" id="GO:0016020">
    <property type="term" value="C:membrane"/>
    <property type="evidence" value="ECO:0007669"/>
    <property type="project" value="UniProtKB-SubCell"/>
</dbReference>
<keyword evidence="3 7" id="KW-0812">Transmembrane</keyword>
<dbReference type="AlphaFoldDB" id="A0A937FU28"/>
<dbReference type="RefSeq" id="WP_202855496.1">
    <property type="nucleotide sequence ID" value="NZ_JAEUGD010000020.1"/>
</dbReference>
<dbReference type="InterPro" id="IPR046483">
    <property type="entry name" value="DUF6576"/>
</dbReference>
<feature type="transmembrane region" description="Helical" evidence="7">
    <location>
        <begin position="133"/>
        <end position="155"/>
    </location>
</feature>
<dbReference type="PANTHER" id="PTHR43731:SF14">
    <property type="entry name" value="PRESENILIN-ASSOCIATED RHOMBOID-LIKE PROTEIN, MITOCHONDRIAL"/>
    <property type="match status" value="1"/>
</dbReference>
<dbReference type="Proteomes" id="UP000614216">
    <property type="component" value="Unassembled WGS sequence"/>
</dbReference>
<dbReference type="InterPro" id="IPR035952">
    <property type="entry name" value="Rhomboid-like_sf"/>
</dbReference>
<feature type="transmembrane region" description="Helical" evidence="7">
    <location>
        <begin position="83"/>
        <end position="100"/>
    </location>
</feature>
<evidence type="ECO:0000256" key="2">
    <source>
        <dbReference type="ARBA" id="ARBA00009045"/>
    </source>
</evidence>
<evidence type="ECO:0000313" key="10">
    <source>
        <dbReference type="EMBL" id="MBL6445949.1"/>
    </source>
</evidence>
<accession>A0A937FU28</accession>
<dbReference type="SUPFAM" id="SSF144091">
    <property type="entry name" value="Rhomboid-like"/>
    <property type="match status" value="1"/>
</dbReference>
<evidence type="ECO:0000313" key="11">
    <source>
        <dbReference type="Proteomes" id="UP000614216"/>
    </source>
</evidence>
<dbReference type="InterPro" id="IPR050925">
    <property type="entry name" value="Rhomboid_protease_S54"/>
</dbReference>
<dbReference type="InterPro" id="IPR022764">
    <property type="entry name" value="Peptidase_S54_rhomboid_dom"/>
</dbReference>
<sequence length="276" mass="31000">MESIIYILIATLFLTSYQGFKSPAFREKYIFDVDQILIDKEYYRVFTSAFLHSNWYHLIFNSLALSSFGVFVLVVYGIKDFTLIYMISLIGGGLLSLYLHRNHGDYRALGASGAISGVVFSTILLSPTSEISLLFIPYGFPAWAFGIAFVAYTVWGIKKGSDNIGHEAHLGGAIFGMLTTIAIDPDLLSTNYWIFVLLMAPCLIFLIFVYKNPEYLLVESVSLKSFINTRKKTYEPTKTPEEELNDLLDKISSQGIGSLTAKEKKKLEELSGKELK</sequence>
<feature type="transmembrane region" description="Helical" evidence="7">
    <location>
        <begin position="106"/>
        <end position="126"/>
    </location>
</feature>
<comment type="subcellular location">
    <subcellularLocation>
        <location evidence="1">Membrane</location>
        <topology evidence="1">Multi-pass membrane protein</topology>
    </subcellularLocation>
</comment>
<dbReference type="GO" id="GO:0004252">
    <property type="term" value="F:serine-type endopeptidase activity"/>
    <property type="evidence" value="ECO:0007669"/>
    <property type="project" value="InterPro"/>
</dbReference>
<feature type="domain" description="Peptidase S54 rhomboid" evidence="8">
    <location>
        <begin position="40"/>
        <end position="181"/>
    </location>
</feature>
<keyword evidence="4" id="KW-0378">Hydrolase</keyword>
<evidence type="ECO:0000256" key="5">
    <source>
        <dbReference type="ARBA" id="ARBA00022989"/>
    </source>
</evidence>
<keyword evidence="11" id="KW-1185">Reference proteome</keyword>
<keyword evidence="6 7" id="KW-0472">Membrane</keyword>
<dbReference type="Pfam" id="PF20216">
    <property type="entry name" value="DUF6576"/>
    <property type="match status" value="1"/>
</dbReference>
<name>A0A937FU28_9BACT</name>
<dbReference type="EMBL" id="JAEUGD010000020">
    <property type="protein sequence ID" value="MBL6445949.1"/>
    <property type="molecule type" value="Genomic_DNA"/>
</dbReference>